<dbReference type="EMBL" id="BSDZ01000101">
    <property type="protein sequence ID" value="GLI70817.1"/>
    <property type="molecule type" value="Genomic_DNA"/>
</dbReference>
<sequence length="133" mass="14969">MVHRMRPTLASRSKPSRTPKRTPCSSYTIACCTMSRVVPYGLAYTSVDTYTTTCPLCQRCKHRHGRPLGKSQPLPIPERPWQSISLDLIPDLPKSHRGDVAIAIFVCRLSKMMRVIPVNTNITAERLAEVAYD</sequence>
<evidence type="ECO:0000256" key="1">
    <source>
        <dbReference type="SAM" id="MobiDB-lite"/>
    </source>
</evidence>
<evidence type="ECO:0000313" key="3">
    <source>
        <dbReference type="Proteomes" id="UP001165090"/>
    </source>
</evidence>
<gene>
    <name evidence="2" type="ORF">VaNZ11_015820</name>
</gene>
<dbReference type="InterPro" id="IPR036397">
    <property type="entry name" value="RNaseH_sf"/>
</dbReference>
<dbReference type="Gene3D" id="3.30.420.10">
    <property type="entry name" value="Ribonuclease H-like superfamily/Ribonuclease H"/>
    <property type="match status" value="1"/>
</dbReference>
<dbReference type="PANTHER" id="PTHR45835">
    <property type="entry name" value="YALI0A06105P"/>
    <property type="match status" value="1"/>
</dbReference>
<proteinExistence type="predicted"/>
<dbReference type="PANTHER" id="PTHR45835:SF99">
    <property type="entry name" value="CHROMO DOMAIN-CONTAINING PROTEIN-RELATED"/>
    <property type="match status" value="1"/>
</dbReference>
<protein>
    <submittedName>
        <fullName evidence="2">Uncharacterized protein</fullName>
    </submittedName>
</protein>
<reference evidence="2 3" key="1">
    <citation type="journal article" date="2023" name="IScience">
        <title>Expanded male sex-determining region conserved during the evolution of homothallism in the green alga Volvox.</title>
        <authorList>
            <person name="Yamamoto K."/>
            <person name="Matsuzaki R."/>
            <person name="Mahakham W."/>
            <person name="Heman W."/>
            <person name="Sekimoto H."/>
            <person name="Kawachi M."/>
            <person name="Minakuchi Y."/>
            <person name="Toyoda A."/>
            <person name="Nozaki H."/>
        </authorList>
    </citation>
    <scope>NUCLEOTIDE SEQUENCE [LARGE SCALE GENOMIC DNA]</scope>
    <source>
        <strain evidence="2 3">NIES-4468</strain>
    </source>
</reference>
<feature type="region of interest" description="Disordered" evidence="1">
    <location>
        <begin position="1"/>
        <end position="24"/>
    </location>
</feature>
<dbReference type="SUPFAM" id="SSF53098">
    <property type="entry name" value="Ribonuclease H-like"/>
    <property type="match status" value="1"/>
</dbReference>
<name>A0ABQ5SLE0_9CHLO</name>
<comment type="caution">
    <text evidence="2">The sequence shown here is derived from an EMBL/GenBank/DDBJ whole genome shotgun (WGS) entry which is preliminary data.</text>
</comment>
<accession>A0ABQ5SLE0</accession>
<evidence type="ECO:0000313" key="2">
    <source>
        <dbReference type="EMBL" id="GLI70817.1"/>
    </source>
</evidence>
<dbReference type="InterPro" id="IPR012337">
    <property type="entry name" value="RNaseH-like_sf"/>
</dbReference>
<organism evidence="2 3">
    <name type="scientific">Volvox africanus</name>
    <dbReference type="NCBI Taxonomy" id="51714"/>
    <lineage>
        <taxon>Eukaryota</taxon>
        <taxon>Viridiplantae</taxon>
        <taxon>Chlorophyta</taxon>
        <taxon>core chlorophytes</taxon>
        <taxon>Chlorophyceae</taxon>
        <taxon>CS clade</taxon>
        <taxon>Chlamydomonadales</taxon>
        <taxon>Volvocaceae</taxon>
        <taxon>Volvox</taxon>
    </lineage>
</organism>
<keyword evidence="3" id="KW-1185">Reference proteome</keyword>
<dbReference type="Proteomes" id="UP001165090">
    <property type="component" value="Unassembled WGS sequence"/>
</dbReference>